<dbReference type="Proteomes" id="UP000233556">
    <property type="component" value="Unassembled WGS sequence"/>
</dbReference>
<evidence type="ECO:0000313" key="3">
    <source>
        <dbReference type="Proteomes" id="UP000233556"/>
    </source>
</evidence>
<name>A0A2I0U9G8_LIMLA</name>
<keyword evidence="2" id="KW-0695">RNA-directed DNA polymerase</keyword>
<reference evidence="3" key="1">
    <citation type="submission" date="2017-11" db="EMBL/GenBank/DDBJ databases">
        <authorList>
            <person name="Lima N.C."/>
            <person name="Parody-Merino A.M."/>
            <person name="Battley P.F."/>
            <person name="Fidler A.E."/>
            <person name="Prosdocimi F."/>
        </authorList>
    </citation>
    <scope>NUCLEOTIDE SEQUENCE [LARGE SCALE GENOMIC DNA]</scope>
</reference>
<dbReference type="AlphaFoldDB" id="A0A2I0U9G8"/>
<gene>
    <name evidence="2" type="ORF">llap_6997</name>
</gene>
<feature type="region of interest" description="Disordered" evidence="1">
    <location>
        <begin position="1"/>
        <end position="24"/>
    </location>
</feature>
<proteinExistence type="predicted"/>
<keyword evidence="2" id="KW-0548">Nucleotidyltransferase</keyword>
<dbReference type="GO" id="GO:0007508">
    <property type="term" value="P:larval heart development"/>
    <property type="evidence" value="ECO:0007669"/>
    <property type="project" value="TreeGrafter"/>
</dbReference>
<accession>A0A2I0U9G8</accession>
<reference evidence="3" key="2">
    <citation type="submission" date="2017-12" db="EMBL/GenBank/DDBJ databases">
        <title>Genome sequence of the Bar-tailed Godwit (Limosa lapponica baueri).</title>
        <authorList>
            <person name="Lima N.C.B."/>
            <person name="Parody-Merino A.M."/>
            <person name="Battley P.F."/>
            <person name="Fidler A.E."/>
            <person name="Prosdocimi F."/>
        </authorList>
    </citation>
    <scope>NUCLEOTIDE SEQUENCE [LARGE SCALE GENOMIC DNA]</scope>
</reference>
<evidence type="ECO:0000256" key="1">
    <source>
        <dbReference type="SAM" id="MobiDB-lite"/>
    </source>
</evidence>
<evidence type="ECO:0000313" key="2">
    <source>
        <dbReference type="EMBL" id="PKU42697.1"/>
    </source>
</evidence>
<sequence length="283" mass="32010">MGEQGASGETQKKEAYRGQKQRQVACEEYRETVPTARDQVRKAKAQIELNLARDIKANKKSFCTYVDDKRKTREDVGPLQKETGNLVTRDMEKVDVLNNFLVSVFTRKCSSHTAHVAEGKGRDWENEELPTVGEDHVQDHLRNLKVHKPMGPDEVHLWVLRELLDEVAKPVSIIFEKSCQPSEVPADWKRGNVTAIFRNGKMEEPGNYRPASLSSVPGKIMEQILLETLLRHMENKEIIGDSQHGVTKGKLCLTNWVAFYNGLTALVDKGRQQISSTWTSASI</sequence>
<dbReference type="GO" id="GO:0061343">
    <property type="term" value="P:cell adhesion involved in heart morphogenesis"/>
    <property type="evidence" value="ECO:0007669"/>
    <property type="project" value="TreeGrafter"/>
</dbReference>
<keyword evidence="3" id="KW-1185">Reference proteome</keyword>
<dbReference type="GO" id="GO:0003964">
    <property type="term" value="F:RNA-directed DNA polymerase activity"/>
    <property type="evidence" value="ECO:0007669"/>
    <property type="project" value="UniProtKB-KW"/>
</dbReference>
<dbReference type="EMBL" id="KZ505968">
    <property type="protein sequence ID" value="PKU42697.1"/>
    <property type="molecule type" value="Genomic_DNA"/>
</dbReference>
<organism evidence="2 3">
    <name type="scientific">Limosa lapponica baueri</name>
    <dbReference type="NCBI Taxonomy" id="1758121"/>
    <lineage>
        <taxon>Eukaryota</taxon>
        <taxon>Metazoa</taxon>
        <taxon>Chordata</taxon>
        <taxon>Craniata</taxon>
        <taxon>Vertebrata</taxon>
        <taxon>Euteleostomi</taxon>
        <taxon>Archelosauria</taxon>
        <taxon>Archosauria</taxon>
        <taxon>Dinosauria</taxon>
        <taxon>Saurischia</taxon>
        <taxon>Theropoda</taxon>
        <taxon>Coelurosauria</taxon>
        <taxon>Aves</taxon>
        <taxon>Neognathae</taxon>
        <taxon>Neoaves</taxon>
        <taxon>Charadriiformes</taxon>
        <taxon>Scolopacidae</taxon>
        <taxon>Limosa</taxon>
    </lineage>
</organism>
<protein>
    <submittedName>
        <fullName evidence="2">Rna-directed dna polymerase from mobile element jockey-like</fullName>
    </submittedName>
</protein>
<dbReference type="PANTHER" id="PTHR33395">
    <property type="entry name" value="TRANSCRIPTASE, PUTATIVE-RELATED-RELATED"/>
    <property type="match status" value="1"/>
</dbReference>
<dbReference type="OrthoDB" id="416454at2759"/>
<dbReference type="PANTHER" id="PTHR33395:SF22">
    <property type="entry name" value="REVERSE TRANSCRIPTASE DOMAIN-CONTAINING PROTEIN"/>
    <property type="match status" value="1"/>
</dbReference>
<keyword evidence="2" id="KW-0808">Transferase</keyword>
<dbReference type="GO" id="GO:0031012">
    <property type="term" value="C:extracellular matrix"/>
    <property type="evidence" value="ECO:0007669"/>
    <property type="project" value="TreeGrafter"/>
</dbReference>